<protein>
    <submittedName>
        <fullName evidence="2">Serine/threonine protein phosphatase 1</fullName>
    </submittedName>
</protein>
<keyword evidence="3" id="KW-1185">Reference proteome</keyword>
<dbReference type="SUPFAM" id="SSF56300">
    <property type="entry name" value="Metallo-dependent phosphatases"/>
    <property type="match status" value="1"/>
</dbReference>
<dbReference type="AlphaFoldDB" id="A0A1T5CK76"/>
<evidence type="ECO:0000313" key="3">
    <source>
        <dbReference type="Proteomes" id="UP000189818"/>
    </source>
</evidence>
<dbReference type="GO" id="GO:0005737">
    <property type="term" value="C:cytoplasm"/>
    <property type="evidence" value="ECO:0007669"/>
    <property type="project" value="TreeGrafter"/>
</dbReference>
<dbReference type="Pfam" id="PF00149">
    <property type="entry name" value="Metallophos"/>
    <property type="match status" value="1"/>
</dbReference>
<dbReference type="RefSeq" id="WP_079648031.1">
    <property type="nucleotide sequence ID" value="NZ_FUYM01000004.1"/>
</dbReference>
<evidence type="ECO:0000259" key="1">
    <source>
        <dbReference type="Pfam" id="PF00149"/>
    </source>
</evidence>
<dbReference type="PANTHER" id="PTHR42850:SF4">
    <property type="entry name" value="ZINC-DEPENDENT ENDOPOLYPHOSPHATASE"/>
    <property type="match status" value="1"/>
</dbReference>
<dbReference type="GO" id="GO:0008803">
    <property type="term" value="F:bis(5'-nucleosyl)-tetraphosphatase (symmetrical) activity"/>
    <property type="evidence" value="ECO:0007669"/>
    <property type="project" value="TreeGrafter"/>
</dbReference>
<dbReference type="InterPro" id="IPR050126">
    <property type="entry name" value="Ap4A_hydrolase"/>
</dbReference>
<dbReference type="STRING" id="439228.SAMN06295920_104116"/>
<dbReference type="EMBL" id="FUYM01000004">
    <property type="protein sequence ID" value="SKB59849.1"/>
    <property type="molecule type" value="Genomic_DNA"/>
</dbReference>
<dbReference type="GO" id="GO:0016791">
    <property type="term" value="F:phosphatase activity"/>
    <property type="evidence" value="ECO:0007669"/>
    <property type="project" value="TreeGrafter"/>
</dbReference>
<organism evidence="2 3">
    <name type="scientific">Rhizorhabdus histidinilytica</name>
    <dbReference type="NCBI Taxonomy" id="439228"/>
    <lineage>
        <taxon>Bacteria</taxon>
        <taxon>Pseudomonadati</taxon>
        <taxon>Pseudomonadota</taxon>
        <taxon>Alphaproteobacteria</taxon>
        <taxon>Sphingomonadales</taxon>
        <taxon>Sphingomonadaceae</taxon>
        <taxon>Rhizorhabdus</taxon>
    </lineage>
</organism>
<dbReference type="InterPro" id="IPR004843">
    <property type="entry name" value="Calcineurin-like_PHP"/>
</dbReference>
<dbReference type="Gene3D" id="3.60.21.10">
    <property type="match status" value="1"/>
</dbReference>
<evidence type="ECO:0000313" key="2">
    <source>
        <dbReference type="EMBL" id="SKB59849.1"/>
    </source>
</evidence>
<reference evidence="3" key="1">
    <citation type="submission" date="2017-02" db="EMBL/GenBank/DDBJ databases">
        <authorList>
            <person name="Varghese N."/>
            <person name="Submissions S."/>
        </authorList>
    </citation>
    <scope>NUCLEOTIDE SEQUENCE [LARGE SCALE GENOMIC DNA]</scope>
    <source>
        <strain evidence="3">UM2</strain>
    </source>
</reference>
<name>A0A1T5CK76_9SPHN</name>
<gene>
    <name evidence="2" type="ORF">SAMN06295920_104116</name>
</gene>
<dbReference type="InterPro" id="IPR029052">
    <property type="entry name" value="Metallo-depent_PP-like"/>
</dbReference>
<proteinExistence type="predicted"/>
<feature type="domain" description="Calcineurin-like phosphoesterase" evidence="1">
    <location>
        <begin position="24"/>
        <end position="218"/>
    </location>
</feature>
<accession>A0A1T5CK76</accession>
<dbReference type="GO" id="GO:0110154">
    <property type="term" value="P:RNA decapping"/>
    <property type="evidence" value="ECO:0007669"/>
    <property type="project" value="TreeGrafter"/>
</dbReference>
<dbReference type="OrthoDB" id="9807890at2"/>
<dbReference type="Proteomes" id="UP000189818">
    <property type="component" value="Unassembled WGS sequence"/>
</dbReference>
<sequence>MTAASYRPPALRTAATAKIAGQLVYAIGDIHGSYLLLRDLLARIVADAAATARGRRPIIILLGDLIDRGPHSAQVVEAVTWLQRQHRFEMRLLMGNHERAMIAFIDHPAEAGEWLLFGGDATLRCYGVEPPGPGAPTDALIAARDALLQRMPAAHLLCLQQALPMLTLGDYVFVHAGVRPGRPLTEQEEVDVLWIGAEFTASTERFEKIVVHGHSIADEVQWPGNRIGIDTGAYRSGILTALRIEDDWLRLIQTGREDVRAAVA</sequence>
<dbReference type="PANTHER" id="PTHR42850">
    <property type="entry name" value="METALLOPHOSPHOESTERASE"/>
    <property type="match status" value="1"/>
</dbReference>